<proteinExistence type="predicted"/>
<dbReference type="GO" id="GO:0006338">
    <property type="term" value="P:chromatin remodeling"/>
    <property type="evidence" value="ECO:0000318"/>
    <property type="project" value="GO_Central"/>
</dbReference>
<dbReference type="PROSITE" id="PS51391">
    <property type="entry name" value="CID"/>
    <property type="match status" value="1"/>
</dbReference>
<dbReference type="FunCoup" id="A0A1U8BB46">
    <property type="interactions" value="2195"/>
</dbReference>
<dbReference type="GeneID" id="104612708"/>
<evidence type="ECO:0000256" key="8">
    <source>
        <dbReference type="SAM" id="MobiDB-lite"/>
    </source>
</evidence>
<evidence type="ECO:0000256" key="2">
    <source>
        <dbReference type="ARBA" id="ARBA00022473"/>
    </source>
</evidence>
<keyword evidence="6" id="KW-0804">Transcription</keyword>
<evidence type="ECO:0000256" key="3">
    <source>
        <dbReference type="ARBA" id="ARBA00022664"/>
    </source>
</evidence>
<dbReference type="eggNOG" id="KOG1904">
    <property type="taxonomic scope" value="Eukaryota"/>
</dbReference>
<dbReference type="OMA" id="NERPCEE"/>
<dbReference type="RefSeq" id="XP_010278554.1">
    <property type="nucleotide sequence ID" value="XM_010280252.2"/>
</dbReference>
<evidence type="ECO:0000256" key="5">
    <source>
        <dbReference type="ARBA" id="ARBA00023089"/>
    </source>
</evidence>
<feature type="compositionally biased region" description="Polar residues" evidence="8">
    <location>
        <begin position="861"/>
        <end position="870"/>
    </location>
</feature>
<sequence>MAPSRRRGSSKASAAAAAAAASRRQWKVGDLVLAKVKGFPAWPATVSEPEKWGYSTDWRKVLVYFFGTKQIAFCNPADVEAFTEEKKKTLLVKRQGKGADFVRAVEEIIDSYEKAKKQDQVFESNSGDEGAVSNTGNSEGSMGKLLLKVQKQSPGMITNPLSETLHASAGKNELCNPVEVPVDEMEITDLCKTGKASGELIVSDLLLDNHRETPLEASNSLGKRLRDTPLQGCITQRRAMSVRRSRTSSRVDPCKLQNLIMQLNHCRKTSDDTVYNVLLDESVGNKRTKHSLGTPIGHETNSPAHSPAFASNGNSEDTVSEVIATTSDSVSLNESSAVESHCKIDNAEVSVHLKRDVELHECFDLGGKAVVLKKRRKLTRKRASKDAGKFTSMPDNEEAPEDVASKSVTNVPKKLNESFCKGDGDGHLPLVKRARVRMGEAAIEDKELNKFMQKGDKSSEGLLGNNIEQASTSFCYVGNPPEDTSIEVKGCGNSCSSPSKGCTNFIENGTLFWKATKFQLRGRSIDVEAALPPSKRLHRALEAMSANAAEDDEACIEATGTTKMLSNRCNASYTNTPHIPMVSIEGNAVDVENGEVDKALEVQNTKSCDKALEVRNMNSCTKTCLEGNSGFPTSLTPPNSGSLTESSSEMHVSDHLNQNPISPINEDYREKFEARNGVGYDHDISSVYSIAKTDIDVRNSQPCLSNSIEGKVHFLSEQALLLHPPGSIEEVKSNIIDMGNKCLDDYSEMNNDVQCAVQGVDPTSKAKEVENILHLNSDGMILSATDEHSSERKESLKCQSDEACNSRGMYDVVKEFKQTQIQRDTQTSTKILIAASQAKGHLSCSKSFSDNLLDNRVASDAVSSPSPTTRIDSHEKISPDPPVCHESSLDNKSKLVHNGSGNPDILPHHKKTMNVLDADEVKFESAVTRRDKSLSKWIIHAEANAARRSFEMMLGTLSRTKESIGRATRLAMDCAKYGIAYEVVDILVRNLENESSLHKRVDLFFLVDSITQCSRGQKGDVGDIYPLAVQAMLPRLLSAAAPPGNAARENRKQCLKVLRLWLERKALPESIIRHHMQELDSLTDTSLPSTSSRRSSRSERALNDPVREMDGMLVDEYGSNASFKISGFHMPRMLEDQEGSDDEKCFEAVTPEHVPEVPKELETTSASITEKRRHILEDVDGELEMEDVAPLCEAEANTIYNVAGIDTAHTSYCQFEPQQPLTFAPPLPEDMPPSPPPLPTSPPPIAPPSLPPPPPVMSHCFTDVVDQKIYLDKHSQQENMQQSVDQQTGRPNVNSVTLDAASYYAPEHRDLPKQMQRSSSSGSCGTLPGSHPSVHSGNNVQQTDGVSLPRKAYHLQPPPPLVSNQFSYVHADRCMPSWRETSSPSFSKRFQFGHDNSEGKLYNGQDRMKVAPREIGERVRLSAPFRSGLVHFDKADMSYAPISYYGPPLEPMRASSHGWAFPPRVLNYRHSMPSLRPSEVPNFWRPR</sequence>
<dbReference type="Gene3D" id="1.25.40.90">
    <property type="match status" value="1"/>
</dbReference>
<evidence type="ECO:0000256" key="6">
    <source>
        <dbReference type="ARBA" id="ARBA00023163"/>
    </source>
</evidence>
<dbReference type="InterPro" id="IPR006569">
    <property type="entry name" value="CID_dom"/>
</dbReference>
<protein>
    <submittedName>
        <fullName evidence="10">Protein HUA2-LIKE 3-like isoform X1</fullName>
    </submittedName>
</protein>
<keyword evidence="3" id="KW-0507">mRNA processing</keyword>
<feature type="compositionally biased region" description="Low complexity" evidence="8">
    <location>
        <begin position="1082"/>
        <end position="1093"/>
    </location>
</feature>
<dbReference type="SMART" id="SM00293">
    <property type="entry name" value="PWWP"/>
    <property type="match status" value="1"/>
</dbReference>
<dbReference type="PROSITE" id="PS50812">
    <property type="entry name" value="PWWP"/>
    <property type="match status" value="1"/>
</dbReference>
<feature type="compositionally biased region" description="Polar residues" evidence="8">
    <location>
        <begin position="121"/>
        <end position="139"/>
    </location>
</feature>
<dbReference type="SMART" id="SM00582">
    <property type="entry name" value="RPR"/>
    <property type="match status" value="1"/>
</dbReference>
<evidence type="ECO:0000313" key="10">
    <source>
        <dbReference type="RefSeq" id="XP_010278554.1"/>
    </source>
</evidence>
<feature type="region of interest" description="Disordered" evidence="8">
    <location>
        <begin position="377"/>
        <end position="407"/>
    </location>
</feature>
<evidence type="ECO:0000256" key="7">
    <source>
        <dbReference type="ARBA" id="ARBA00023242"/>
    </source>
</evidence>
<keyword evidence="2" id="KW-0217">Developmental protein</keyword>
<dbReference type="InterPro" id="IPR008942">
    <property type="entry name" value="ENTH_VHS"/>
</dbReference>
<organism evidence="9 10">
    <name type="scientific">Nelumbo nucifera</name>
    <name type="common">Sacred lotus</name>
    <dbReference type="NCBI Taxonomy" id="4432"/>
    <lineage>
        <taxon>Eukaryota</taxon>
        <taxon>Viridiplantae</taxon>
        <taxon>Streptophyta</taxon>
        <taxon>Embryophyta</taxon>
        <taxon>Tracheophyta</taxon>
        <taxon>Spermatophyta</taxon>
        <taxon>Magnoliopsida</taxon>
        <taxon>Proteales</taxon>
        <taxon>Nelumbonaceae</taxon>
        <taxon>Nelumbo</taxon>
    </lineage>
</organism>
<dbReference type="InterPro" id="IPR000313">
    <property type="entry name" value="PWWP_dom"/>
</dbReference>
<feature type="region of interest" description="Disordered" evidence="8">
    <location>
        <begin position="859"/>
        <end position="888"/>
    </location>
</feature>
<keyword evidence="7" id="KW-0539">Nucleus</keyword>
<dbReference type="GO" id="GO:0006397">
    <property type="term" value="P:mRNA processing"/>
    <property type="evidence" value="ECO:0007669"/>
    <property type="project" value="UniProtKB-KW"/>
</dbReference>
<feature type="region of interest" description="Disordered" evidence="8">
    <location>
        <begin position="1311"/>
        <end position="1343"/>
    </location>
</feature>
<dbReference type="Pfam" id="PF04818">
    <property type="entry name" value="CID"/>
    <property type="match status" value="1"/>
</dbReference>
<feature type="compositionally biased region" description="Polar residues" evidence="8">
    <location>
        <begin position="1315"/>
        <end position="1324"/>
    </location>
</feature>
<keyword evidence="4" id="KW-0805">Transcription regulation</keyword>
<dbReference type="SUPFAM" id="SSF63748">
    <property type="entry name" value="Tudor/PWWP/MBT"/>
    <property type="match status" value="1"/>
</dbReference>
<dbReference type="PANTHER" id="PTHR12550">
    <property type="entry name" value="HEPATOMA-DERIVED GROWTH FACTOR-RELATED"/>
    <property type="match status" value="1"/>
</dbReference>
<dbReference type="STRING" id="4432.A0A1U8BB46"/>
<dbReference type="KEGG" id="nnu:104612708"/>
<gene>
    <name evidence="10" type="primary">LOC104612708</name>
</gene>
<dbReference type="OrthoDB" id="62853at2759"/>
<comment type="subcellular location">
    <subcellularLocation>
        <location evidence="1">Nucleus</location>
    </subcellularLocation>
</comment>
<feature type="compositionally biased region" description="Pro residues" evidence="8">
    <location>
        <begin position="1223"/>
        <end position="1252"/>
    </location>
</feature>
<feature type="compositionally biased region" description="Polar residues" evidence="8">
    <location>
        <begin position="1333"/>
        <end position="1343"/>
    </location>
</feature>
<dbReference type="Gene3D" id="2.30.30.140">
    <property type="match status" value="1"/>
</dbReference>
<dbReference type="FunFam" id="1.25.40.90:FF:000037">
    <property type="entry name" value="Enhancer of ag-4 2"/>
    <property type="match status" value="1"/>
</dbReference>
<name>A0A1U8BB46_NELNU</name>
<evidence type="ECO:0000256" key="1">
    <source>
        <dbReference type="ARBA" id="ARBA00004123"/>
    </source>
</evidence>
<feature type="region of interest" description="Disordered" evidence="8">
    <location>
        <begin position="1221"/>
        <end position="1252"/>
    </location>
</feature>
<dbReference type="GO" id="GO:0005634">
    <property type="term" value="C:nucleus"/>
    <property type="evidence" value="ECO:0000318"/>
    <property type="project" value="GO_Central"/>
</dbReference>
<accession>A0A1U8BB46</accession>
<feature type="region of interest" description="Disordered" evidence="8">
    <location>
        <begin position="119"/>
        <end position="139"/>
    </location>
</feature>
<dbReference type="Pfam" id="PF00855">
    <property type="entry name" value="PWWP"/>
    <property type="match status" value="1"/>
</dbReference>
<dbReference type="Proteomes" id="UP000189703">
    <property type="component" value="Unplaced"/>
</dbReference>
<reference evidence="10" key="1">
    <citation type="submission" date="2025-08" db="UniProtKB">
        <authorList>
            <consortium name="RefSeq"/>
        </authorList>
    </citation>
    <scope>IDENTIFICATION</scope>
</reference>
<keyword evidence="5" id="KW-0287">Flowering</keyword>
<keyword evidence="9" id="KW-1185">Reference proteome</keyword>
<dbReference type="PANTHER" id="PTHR12550:SF49">
    <property type="entry name" value="PROTEIN HUA2-LIKE 2-RELATED"/>
    <property type="match status" value="1"/>
</dbReference>
<evidence type="ECO:0000256" key="4">
    <source>
        <dbReference type="ARBA" id="ARBA00023015"/>
    </source>
</evidence>
<evidence type="ECO:0000313" key="9">
    <source>
        <dbReference type="Proteomes" id="UP000189703"/>
    </source>
</evidence>
<dbReference type="GO" id="GO:0009908">
    <property type="term" value="P:flower development"/>
    <property type="evidence" value="ECO:0007669"/>
    <property type="project" value="UniProtKB-KW"/>
</dbReference>
<feature type="region of interest" description="Disordered" evidence="8">
    <location>
        <begin position="1082"/>
        <end position="1104"/>
    </location>
</feature>